<dbReference type="AlphaFoldDB" id="A0A6A3Y093"/>
<dbReference type="EMBL" id="QXGE01001354">
    <property type="protein sequence ID" value="KAE9293801.1"/>
    <property type="molecule type" value="Genomic_DNA"/>
</dbReference>
<name>A0A6A3Y093_9STRA</name>
<evidence type="ECO:0000313" key="5">
    <source>
        <dbReference type="Proteomes" id="UP000433483"/>
    </source>
</evidence>
<evidence type="ECO:0000313" key="8">
    <source>
        <dbReference type="Proteomes" id="UP000488956"/>
    </source>
</evidence>
<dbReference type="Proteomes" id="UP000440367">
    <property type="component" value="Unassembled WGS sequence"/>
</dbReference>
<evidence type="ECO:0000313" key="2">
    <source>
        <dbReference type="EMBL" id="KAE9191408.1"/>
    </source>
</evidence>
<accession>A0A6A3Y093</accession>
<dbReference type="EMBL" id="QXGD01001325">
    <property type="protein sequence ID" value="KAE9208801.1"/>
    <property type="molecule type" value="Genomic_DNA"/>
</dbReference>
<organism evidence="3 7">
    <name type="scientific">Phytophthora fragariae</name>
    <dbReference type="NCBI Taxonomy" id="53985"/>
    <lineage>
        <taxon>Eukaryota</taxon>
        <taxon>Sar</taxon>
        <taxon>Stramenopiles</taxon>
        <taxon>Oomycota</taxon>
        <taxon>Peronosporomycetes</taxon>
        <taxon>Peronosporales</taxon>
        <taxon>Peronosporaceae</taxon>
        <taxon>Phytophthora</taxon>
    </lineage>
</organism>
<reference evidence="5 6" key="1">
    <citation type="submission" date="2018-08" db="EMBL/GenBank/DDBJ databases">
        <title>Genomic investigation of the strawberry pathogen Phytophthora fragariae indicates pathogenicity is determined by transcriptional variation in three key races.</title>
        <authorList>
            <person name="Adams T.M."/>
            <person name="Armitage A.D."/>
            <person name="Sobczyk M.K."/>
            <person name="Bates H.J."/>
            <person name="Dunwell J.M."/>
            <person name="Nellist C.F."/>
            <person name="Harrison R.J."/>
        </authorList>
    </citation>
    <scope>NUCLEOTIDE SEQUENCE [LARGE SCALE GENOMIC DNA]</scope>
    <source>
        <strain evidence="4 6">A4</strain>
        <strain evidence="3 7">BC-1</strain>
        <strain evidence="2 5">NOV-27</strain>
        <strain evidence="1 8">ONT-3</strain>
    </source>
</reference>
<evidence type="ECO:0000313" key="3">
    <source>
        <dbReference type="EMBL" id="KAE9208801.1"/>
    </source>
</evidence>
<sequence length="48" mass="5243">MSDVAAVSGHAFAQFTAWGDKSRKKLTANIAHSTATWKTVNRQPPTTR</sequence>
<evidence type="ECO:0000313" key="7">
    <source>
        <dbReference type="Proteomes" id="UP000440367"/>
    </source>
</evidence>
<keyword evidence="5" id="KW-1185">Reference proteome</keyword>
<dbReference type="Proteomes" id="UP000433483">
    <property type="component" value="Unassembled WGS sequence"/>
</dbReference>
<gene>
    <name evidence="4" type="ORF">PF001_g18085</name>
    <name evidence="3" type="ORF">PF002_g19295</name>
    <name evidence="2" type="ORF">PF005_g18857</name>
    <name evidence="1" type="ORF">PF010_g18035</name>
</gene>
<comment type="caution">
    <text evidence="3">The sequence shown here is derived from an EMBL/GenBank/DDBJ whole genome shotgun (WGS) entry which is preliminary data.</text>
</comment>
<dbReference type="Proteomes" id="UP000488956">
    <property type="component" value="Unassembled WGS sequence"/>
</dbReference>
<dbReference type="Proteomes" id="UP000437068">
    <property type="component" value="Unassembled WGS sequence"/>
</dbReference>
<dbReference type="EMBL" id="QXGB01001401">
    <property type="protein sequence ID" value="KAE9191408.1"/>
    <property type="molecule type" value="Genomic_DNA"/>
</dbReference>
<dbReference type="EMBL" id="QXFX01001348">
    <property type="protein sequence ID" value="KAE9091833.1"/>
    <property type="molecule type" value="Genomic_DNA"/>
</dbReference>
<evidence type="ECO:0000313" key="1">
    <source>
        <dbReference type="EMBL" id="KAE9091833.1"/>
    </source>
</evidence>
<protein>
    <submittedName>
        <fullName evidence="3">Uncharacterized protein</fullName>
    </submittedName>
</protein>
<proteinExistence type="predicted"/>
<evidence type="ECO:0000313" key="6">
    <source>
        <dbReference type="Proteomes" id="UP000437068"/>
    </source>
</evidence>
<evidence type="ECO:0000313" key="4">
    <source>
        <dbReference type="EMBL" id="KAE9293801.1"/>
    </source>
</evidence>